<name>A0ABN9UNY3_9DINO</name>
<keyword evidence="3 6" id="KW-0547">Nucleotide-binding</keyword>
<sequence length="302" mass="32982">MDDTPRRRAKMPHPPVRGSPRGCGANDQVVFDLDGAAATRGSEREQGAPPASRCASPGAAAGGRQPGLRRAASSRSFHFQLNFSRDNPGKLDDCYEVERSTLGQGSFGCARAARCRHTGSLRAVKSVKLKAVSDPRRLKLEISIARRLDHPNVVRLFEIFRGREHVHLVMELCTGGELFDRIVNEGVNGFNEGTAARYVQQMLASVCYLHAQDVAHRDIKPENFLFQSDAPDAKLKIIDFGLAKEVEPGTSMTTRVGTPYYVAPEVLRGSYTQKCDVWGFGGLPISCSAATRLSRGIPTTRS</sequence>
<evidence type="ECO:0000256" key="6">
    <source>
        <dbReference type="PROSITE-ProRule" id="PRU10141"/>
    </source>
</evidence>
<feature type="binding site" evidence="6">
    <location>
        <position position="125"/>
    </location>
    <ligand>
        <name>ATP</name>
        <dbReference type="ChEBI" id="CHEBI:30616"/>
    </ligand>
</feature>
<evidence type="ECO:0000256" key="5">
    <source>
        <dbReference type="ARBA" id="ARBA00022840"/>
    </source>
</evidence>
<dbReference type="InterPro" id="IPR008271">
    <property type="entry name" value="Ser/Thr_kinase_AS"/>
</dbReference>
<evidence type="ECO:0000256" key="8">
    <source>
        <dbReference type="SAM" id="MobiDB-lite"/>
    </source>
</evidence>
<dbReference type="InterPro" id="IPR017441">
    <property type="entry name" value="Protein_kinase_ATP_BS"/>
</dbReference>
<evidence type="ECO:0000313" key="11">
    <source>
        <dbReference type="Proteomes" id="UP001189429"/>
    </source>
</evidence>
<dbReference type="Pfam" id="PF00069">
    <property type="entry name" value="Pkinase"/>
    <property type="match status" value="1"/>
</dbReference>
<dbReference type="EMBL" id="CAUYUJ010016024">
    <property type="protein sequence ID" value="CAK0860928.1"/>
    <property type="molecule type" value="Genomic_DNA"/>
</dbReference>
<protein>
    <recommendedName>
        <fullName evidence="9">Protein kinase domain-containing protein</fullName>
    </recommendedName>
</protein>
<dbReference type="InterPro" id="IPR050205">
    <property type="entry name" value="CDPK_Ser/Thr_kinases"/>
</dbReference>
<comment type="similarity">
    <text evidence="7">Belongs to the protein kinase superfamily.</text>
</comment>
<keyword evidence="1 7" id="KW-0723">Serine/threonine-protein kinase</keyword>
<keyword evidence="4" id="KW-0418">Kinase</keyword>
<keyword evidence="2" id="KW-0808">Transferase</keyword>
<evidence type="ECO:0000256" key="1">
    <source>
        <dbReference type="ARBA" id="ARBA00022527"/>
    </source>
</evidence>
<keyword evidence="11" id="KW-1185">Reference proteome</keyword>
<gene>
    <name evidence="10" type="ORF">PCOR1329_LOCUS49752</name>
</gene>
<organism evidence="10 11">
    <name type="scientific">Prorocentrum cordatum</name>
    <dbReference type="NCBI Taxonomy" id="2364126"/>
    <lineage>
        <taxon>Eukaryota</taxon>
        <taxon>Sar</taxon>
        <taxon>Alveolata</taxon>
        <taxon>Dinophyceae</taxon>
        <taxon>Prorocentrales</taxon>
        <taxon>Prorocentraceae</taxon>
        <taxon>Prorocentrum</taxon>
    </lineage>
</organism>
<comment type="caution">
    <text evidence="10">The sequence shown here is derived from an EMBL/GenBank/DDBJ whole genome shotgun (WGS) entry which is preliminary data.</text>
</comment>
<dbReference type="PROSITE" id="PS50011">
    <property type="entry name" value="PROTEIN_KINASE_DOM"/>
    <property type="match status" value="1"/>
</dbReference>
<dbReference type="InterPro" id="IPR000719">
    <property type="entry name" value="Prot_kinase_dom"/>
</dbReference>
<accession>A0ABN9UNY3</accession>
<feature type="domain" description="Protein kinase" evidence="9">
    <location>
        <begin position="96"/>
        <end position="302"/>
    </location>
</feature>
<dbReference type="Gene3D" id="3.30.200.20">
    <property type="entry name" value="Phosphorylase Kinase, domain 1"/>
    <property type="match status" value="1"/>
</dbReference>
<evidence type="ECO:0000256" key="4">
    <source>
        <dbReference type="ARBA" id="ARBA00022777"/>
    </source>
</evidence>
<dbReference type="PROSITE" id="PS00108">
    <property type="entry name" value="PROTEIN_KINASE_ST"/>
    <property type="match status" value="1"/>
</dbReference>
<feature type="region of interest" description="Disordered" evidence="8">
    <location>
        <begin position="1"/>
        <end position="66"/>
    </location>
</feature>
<dbReference type="InterPro" id="IPR011009">
    <property type="entry name" value="Kinase-like_dom_sf"/>
</dbReference>
<dbReference type="SUPFAM" id="SSF56112">
    <property type="entry name" value="Protein kinase-like (PK-like)"/>
    <property type="match status" value="1"/>
</dbReference>
<dbReference type="PANTHER" id="PTHR24349">
    <property type="entry name" value="SERINE/THREONINE-PROTEIN KINASE"/>
    <property type="match status" value="1"/>
</dbReference>
<evidence type="ECO:0000256" key="7">
    <source>
        <dbReference type="RuleBase" id="RU000304"/>
    </source>
</evidence>
<dbReference type="Gene3D" id="1.10.510.10">
    <property type="entry name" value="Transferase(Phosphotransferase) domain 1"/>
    <property type="match status" value="1"/>
</dbReference>
<dbReference type="Proteomes" id="UP001189429">
    <property type="component" value="Unassembled WGS sequence"/>
</dbReference>
<evidence type="ECO:0000256" key="3">
    <source>
        <dbReference type="ARBA" id="ARBA00022741"/>
    </source>
</evidence>
<keyword evidence="5 6" id="KW-0067">ATP-binding</keyword>
<evidence type="ECO:0000259" key="9">
    <source>
        <dbReference type="PROSITE" id="PS50011"/>
    </source>
</evidence>
<reference evidence="10" key="1">
    <citation type="submission" date="2023-10" db="EMBL/GenBank/DDBJ databases">
        <authorList>
            <person name="Chen Y."/>
            <person name="Shah S."/>
            <person name="Dougan E. K."/>
            <person name="Thang M."/>
            <person name="Chan C."/>
        </authorList>
    </citation>
    <scope>NUCLEOTIDE SEQUENCE [LARGE SCALE GENOMIC DNA]</scope>
</reference>
<evidence type="ECO:0000256" key="2">
    <source>
        <dbReference type="ARBA" id="ARBA00022679"/>
    </source>
</evidence>
<evidence type="ECO:0000313" key="10">
    <source>
        <dbReference type="EMBL" id="CAK0860928.1"/>
    </source>
</evidence>
<dbReference type="PROSITE" id="PS00107">
    <property type="entry name" value="PROTEIN_KINASE_ATP"/>
    <property type="match status" value="1"/>
</dbReference>
<proteinExistence type="inferred from homology"/>
<dbReference type="SMART" id="SM00220">
    <property type="entry name" value="S_TKc"/>
    <property type="match status" value="1"/>
</dbReference>